<dbReference type="RefSeq" id="WP_281760640.1">
    <property type="nucleotide sequence ID" value="NZ_AP026709.1"/>
</dbReference>
<dbReference type="Proteomes" id="UP001317742">
    <property type="component" value="Chromosome"/>
</dbReference>
<reference evidence="1 2" key="1">
    <citation type="submission" date="2022-08" db="EMBL/GenBank/DDBJ databases">
        <title>Genome Sequence of the sulphate-reducing bacterium, Pseudodesulfovibrio sp. SYK.</title>
        <authorList>
            <person name="Kondo R."/>
            <person name="Kataoka T."/>
        </authorList>
    </citation>
    <scope>NUCLEOTIDE SEQUENCE [LARGE SCALE GENOMIC DNA]</scope>
    <source>
        <strain evidence="1 2">SYK</strain>
    </source>
</reference>
<proteinExistence type="predicted"/>
<protein>
    <submittedName>
        <fullName evidence="1">Polysaccharide deacetylase</fullName>
    </submittedName>
</protein>
<sequence length="260" mass="29568">MTHDNMNTLLQELNAWKRADMMAELWWRDDDAAEPTVELDQLIRISDRYDVPCGLATVPAKTGEPMRKTVSGASHLWILQHGYAHTNHAPSGSGIGAWELGLHRPKSVVLDELRDGMLKLSQLFKTRFVPVLVPPWNRIDPELLFYLPVMGFRGLSASYKKNRPVPPNDLRVADAHCDVLSWKKKEARFAGQEKCIHSLVNHLKEKRTGVADKSEPTCLLTHHLEMDRDAWQFIEDIFALTTAHTGVTWLVPADIWPQPK</sequence>
<gene>
    <name evidence="1" type="ORF">SYK_24940</name>
</gene>
<keyword evidence="2" id="KW-1185">Reference proteome</keyword>
<evidence type="ECO:0000313" key="2">
    <source>
        <dbReference type="Proteomes" id="UP001317742"/>
    </source>
</evidence>
<evidence type="ECO:0000313" key="1">
    <source>
        <dbReference type="EMBL" id="BDQ38134.1"/>
    </source>
</evidence>
<name>A0ABM8B2U5_9BACT</name>
<dbReference type="EMBL" id="AP026709">
    <property type="protein sequence ID" value="BDQ38134.1"/>
    <property type="molecule type" value="Genomic_DNA"/>
</dbReference>
<accession>A0ABM8B2U5</accession>
<organism evidence="1 2">
    <name type="scientific">Pseudodesulfovibrio nedwellii</name>
    <dbReference type="NCBI Taxonomy" id="2973072"/>
    <lineage>
        <taxon>Bacteria</taxon>
        <taxon>Pseudomonadati</taxon>
        <taxon>Thermodesulfobacteriota</taxon>
        <taxon>Desulfovibrionia</taxon>
        <taxon>Desulfovibrionales</taxon>
        <taxon>Desulfovibrionaceae</taxon>
    </lineage>
</organism>
<dbReference type="InterPro" id="IPR049591">
    <property type="entry name" value="CE4_u4-like"/>
</dbReference>
<dbReference type="CDD" id="cd10928">
    <property type="entry name" value="CE4_u4"/>
    <property type="match status" value="1"/>
</dbReference>